<dbReference type="PANTHER" id="PTHR35908:SF1">
    <property type="entry name" value="CONSERVED PROTEIN"/>
    <property type="match status" value="1"/>
</dbReference>
<feature type="domain" description="VOC" evidence="1">
    <location>
        <begin position="1"/>
        <end position="112"/>
    </location>
</feature>
<reference evidence="2 3" key="1">
    <citation type="submission" date="2019-07" db="EMBL/GenBank/DDBJ databases">
        <title>Rhodococcus cavernicolus sp. nov., isolated from a cave.</title>
        <authorList>
            <person name="Lee S.D."/>
        </authorList>
    </citation>
    <scope>NUCLEOTIDE SEQUENCE [LARGE SCALE GENOMIC DNA]</scope>
    <source>
        <strain evidence="2 3">C1-24</strain>
    </source>
</reference>
<dbReference type="SUPFAM" id="SSF54593">
    <property type="entry name" value="Glyoxalase/Bleomycin resistance protein/Dihydroxybiphenyl dioxygenase"/>
    <property type="match status" value="1"/>
</dbReference>
<dbReference type="CDD" id="cd06587">
    <property type="entry name" value="VOC"/>
    <property type="match status" value="1"/>
</dbReference>
<sequence length="118" mass="12931">MTTLDCADAEELGQFWADMLDGSIVHRSDTGVVILVGQSLLGATEVPDYQRPTWPAGALPKQIHLELAVDDLDKAEAEAVELGARRAADQSDPTRWRVFLDPAGHPFCLTTMFPKPQE</sequence>
<dbReference type="InterPro" id="IPR037523">
    <property type="entry name" value="VOC_core"/>
</dbReference>
<dbReference type="AlphaFoldDB" id="A0A5A7SCT9"/>
<name>A0A5A7SCT9_9NOCA</name>
<dbReference type="InterPro" id="IPR029068">
    <property type="entry name" value="Glyas_Bleomycin-R_OHBP_Dase"/>
</dbReference>
<dbReference type="Gene3D" id="3.10.180.10">
    <property type="entry name" value="2,3-Dihydroxybiphenyl 1,2-Dioxygenase, domain 1"/>
    <property type="match status" value="1"/>
</dbReference>
<dbReference type="Proteomes" id="UP000322244">
    <property type="component" value="Unassembled WGS sequence"/>
</dbReference>
<evidence type="ECO:0000313" key="3">
    <source>
        <dbReference type="Proteomes" id="UP000322244"/>
    </source>
</evidence>
<evidence type="ECO:0000313" key="2">
    <source>
        <dbReference type="EMBL" id="KAA0023716.1"/>
    </source>
</evidence>
<proteinExistence type="predicted"/>
<comment type="caution">
    <text evidence="2">The sequence shown here is derived from an EMBL/GenBank/DDBJ whole genome shotgun (WGS) entry which is preliminary data.</text>
</comment>
<dbReference type="PANTHER" id="PTHR35908">
    <property type="entry name" value="HYPOTHETICAL FUSION PROTEIN"/>
    <property type="match status" value="1"/>
</dbReference>
<dbReference type="PROSITE" id="PS51819">
    <property type="entry name" value="VOC"/>
    <property type="match status" value="1"/>
</dbReference>
<keyword evidence="3" id="KW-1185">Reference proteome</keyword>
<gene>
    <name evidence="2" type="ORF">FOY51_09630</name>
</gene>
<dbReference type="InterPro" id="IPR041581">
    <property type="entry name" value="Glyoxalase_6"/>
</dbReference>
<evidence type="ECO:0000259" key="1">
    <source>
        <dbReference type="PROSITE" id="PS51819"/>
    </source>
</evidence>
<dbReference type="OrthoDB" id="1645442at2"/>
<dbReference type="EMBL" id="VLNY01000003">
    <property type="protein sequence ID" value="KAA0023716.1"/>
    <property type="molecule type" value="Genomic_DNA"/>
</dbReference>
<accession>A0A5A7SCT9</accession>
<organism evidence="2 3">
    <name type="scientific">Antrihabitans cavernicola</name>
    <dbReference type="NCBI Taxonomy" id="2495913"/>
    <lineage>
        <taxon>Bacteria</taxon>
        <taxon>Bacillati</taxon>
        <taxon>Actinomycetota</taxon>
        <taxon>Actinomycetes</taxon>
        <taxon>Mycobacteriales</taxon>
        <taxon>Nocardiaceae</taxon>
        <taxon>Antrihabitans</taxon>
    </lineage>
</organism>
<protein>
    <submittedName>
        <fullName evidence="2">VOC family protein</fullName>
    </submittedName>
</protein>
<dbReference type="Pfam" id="PF18029">
    <property type="entry name" value="Glyoxalase_6"/>
    <property type="match status" value="1"/>
</dbReference>